<keyword evidence="3" id="KW-1185">Reference proteome</keyword>
<reference evidence="2 3" key="1">
    <citation type="submission" date="2016-10" db="EMBL/GenBank/DDBJ databases">
        <authorList>
            <person name="de Groot N.N."/>
        </authorList>
    </citation>
    <scope>NUCLEOTIDE SEQUENCE [LARGE SCALE GENOMIC DNA]</scope>
    <source>
        <strain evidence="2 3">DSM 21039</strain>
    </source>
</reference>
<organism evidence="2 3">
    <name type="scientific">Chitinophaga rupis</name>
    <dbReference type="NCBI Taxonomy" id="573321"/>
    <lineage>
        <taxon>Bacteria</taxon>
        <taxon>Pseudomonadati</taxon>
        <taxon>Bacteroidota</taxon>
        <taxon>Chitinophagia</taxon>
        <taxon>Chitinophagales</taxon>
        <taxon>Chitinophagaceae</taxon>
        <taxon>Chitinophaga</taxon>
    </lineage>
</organism>
<dbReference type="AlphaFoldDB" id="A0A1H8CR25"/>
<evidence type="ECO:0000313" key="2">
    <source>
        <dbReference type="EMBL" id="SEM96567.1"/>
    </source>
</evidence>
<feature type="signal peptide" evidence="1">
    <location>
        <begin position="1"/>
        <end position="22"/>
    </location>
</feature>
<dbReference type="RefSeq" id="WP_089918193.1">
    <property type="nucleotide sequence ID" value="NZ_FOBB01000007.1"/>
</dbReference>
<dbReference type="Proteomes" id="UP000198984">
    <property type="component" value="Unassembled WGS sequence"/>
</dbReference>
<dbReference type="STRING" id="573321.SAMN04488505_107179"/>
<dbReference type="EMBL" id="FOBB01000007">
    <property type="protein sequence ID" value="SEM96567.1"/>
    <property type="molecule type" value="Genomic_DNA"/>
</dbReference>
<proteinExistence type="predicted"/>
<keyword evidence="1" id="KW-0732">Signal</keyword>
<accession>A0A1H8CR25</accession>
<evidence type="ECO:0000313" key="3">
    <source>
        <dbReference type="Proteomes" id="UP000198984"/>
    </source>
</evidence>
<name>A0A1H8CR25_9BACT</name>
<evidence type="ECO:0008006" key="4">
    <source>
        <dbReference type="Google" id="ProtNLM"/>
    </source>
</evidence>
<protein>
    <recommendedName>
        <fullName evidence="4">LTXXQ motif family protein</fullName>
    </recommendedName>
</protein>
<dbReference type="OrthoDB" id="675947at2"/>
<feature type="chain" id="PRO_5011708979" description="LTXXQ motif family protein" evidence="1">
    <location>
        <begin position="23"/>
        <end position="145"/>
    </location>
</feature>
<evidence type="ECO:0000256" key="1">
    <source>
        <dbReference type="SAM" id="SignalP"/>
    </source>
</evidence>
<sequence>MNKHMMLTTFLLCLMFAFTAHSQAPVKDSSHTIKKGRWTAEKRADKMSDKLYRELGLTHAQDKQIYVINEDIIRRRDAIKANKSLADKDRMQQLKALNEERSQRFKTVLNPTQYKKWNDWEMKKREHLEAKMDKKQERKLARQEK</sequence>
<gene>
    <name evidence="2" type="ORF">SAMN04488505_107179</name>
</gene>